<sequence length="75" mass="7751">MVVRGAERILVVEEVVTQLKAELEGAGVLLPSLRVDPVSAAGETAYPLVDLGCVNLDTAMRLVAVLHGGRGAGAR</sequence>
<name>A0ACD5AP99_9ACTN</name>
<keyword evidence="2" id="KW-1185">Reference proteome</keyword>
<evidence type="ECO:0000313" key="1">
    <source>
        <dbReference type="EMBL" id="WWQ69038.1"/>
    </source>
</evidence>
<evidence type="ECO:0000313" key="2">
    <source>
        <dbReference type="Proteomes" id="UP001432251"/>
    </source>
</evidence>
<dbReference type="Proteomes" id="UP001432251">
    <property type="component" value="Chromosome"/>
</dbReference>
<protein>
    <submittedName>
        <fullName evidence="1">Uncharacterized protein</fullName>
    </submittedName>
</protein>
<proteinExistence type="predicted"/>
<accession>A0ACD5AP99</accession>
<organism evidence="1 2">
    <name type="scientific">Streptomyces citrinus</name>
    <dbReference type="NCBI Taxonomy" id="3118173"/>
    <lineage>
        <taxon>Bacteria</taxon>
        <taxon>Bacillati</taxon>
        <taxon>Actinomycetota</taxon>
        <taxon>Actinomycetes</taxon>
        <taxon>Kitasatosporales</taxon>
        <taxon>Streptomycetaceae</taxon>
        <taxon>Streptomyces</taxon>
    </lineage>
</organism>
<dbReference type="EMBL" id="CP146022">
    <property type="protein sequence ID" value="WWQ69038.1"/>
    <property type="molecule type" value="Genomic_DNA"/>
</dbReference>
<gene>
    <name evidence="1" type="ORF">V2W30_17950</name>
</gene>
<reference evidence="1" key="1">
    <citation type="journal article" date="2025" name="Int. J. Syst. Evol. Microbiol.">
        <title>Streptomyces citrinus sp. nov., with yellow diffusible pigment.</title>
        <authorList>
            <person name="He Y."/>
            <person name="Yang E."/>
            <person name="Xu J."/>
            <person name="Sun Y."/>
            <person name="Sun L."/>
        </authorList>
    </citation>
    <scope>NUCLEOTIDE SEQUENCE</scope>
    <source>
        <strain evidence="1">Q6</strain>
    </source>
</reference>